<name>A0A2X4UD89_SERPL</name>
<dbReference type="Pfam" id="PF22659">
    <property type="entry name" value="YycE-like_C"/>
    <property type="match status" value="1"/>
</dbReference>
<proteinExistence type="predicted"/>
<dbReference type="InterPro" id="IPR029068">
    <property type="entry name" value="Glyas_Bleomycin-R_OHBP_Dase"/>
</dbReference>
<dbReference type="SUPFAM" id="SSF54593">
    <property type="entry name" value="Glyoxalase/Bleomycin resistance protein/Dihydroxybiphenyl dioxygenase"/>
    <property type="match status" value="1"/>
</dbReference>
<dbReference type="InterPro" id="IPR058998">
    <property type="entry name" value="YycE-like_N"/>
</dbReference>
<keyword evidence="5" id="KW-1185">Reference proteome</keyword>
<gene>
    <name evidence="3" type="primary">yycE</name>
    <name evidence="2" type="ORF">I6G64_02915</name>
    <name evidence="3" type="ORF">NCTC12961_02301</name>
</gene>
<evidence type="ECO:0000313" key="5">
    <source>
        <dbReference type="Proteomes" id="UP000594967"/>
    </source>
</evidence>
<dbReference type="EMBL" id="LS483469">
    <property type="protein sequence ID" value="SQI37023.1"/>
    <property type="molecule type" value="Genomic_DNA"/>
</dbReference>
<dbReference type="Pfam" id="PF22658">
    <property type="entry name" value="YycE-like_N"/>
    <property type="match status" value="1"/>
</dbReference>
<dbReference type="RefSeq" id="WP_063199216.1">
    <property type="nucleotide sequence ID" value="NZ_CAMITG010000003.1"/>
</dbReference>
<dbReference type="InterPro" id="IPR058997">
    <property type="entry name" value="YycE-like_C"/>
</dbReference>
<feature type="domain" description="VOC" evidence="1">
    <location>
        <begin position="6"/>
        <end position="128"/>
    </location>
</feature>
<evidence type="ECO:0000313" key="4">
    <source>
        <dbReference type="Proteomes" id="UP000248897"/>
    </source>
</evidence>
<evidence type="ECO:0000313" key="2">
    <source>
        <dbReference type="EMBL" id="QPS21394.1"/>
    </source>
</evidence>
<sequence length="132" mass="15113">MPIANAVLRIVRPTDRLQDIAAMYCEGLGFERLGEFADHQGFDGVMVGHPQHGYHLEFTHHRGVKVGLAPTQDHLLVFYLPQEGEWLAGCRRMLVAGFRQVASYNPYWDNRGQTFEDLDGYRVVLQRQAWGK</sequence>
<dbReference type="PROSITE" id="PS51819">
    <property type="entry name" value="VOC"/>
    <property type="match status" value="1"/>
</dbReference>
<dbReference type="Proteomes" id="UP000248897">
    <property type="component" value="Chromosome 1"/>
</dbReference>
<dbReference type="AlphaFoldDB" id="A0A2X4UD89"/>
<dbReference type="Proteomes" id="UP000594967">
    <property type="component" value="Chromosome"/>
</dbReference>
<evidence type="ECO:0000313" key="3">
    <source>
        <dbReference type="EMBL" id="SQI37023.1"/>
    </source>
</evidence>
<dbReference type="Gene3D" id="3.10.180.10">
    <property type="entry name" value="2,3-Dihydroxybiphenyl 1,2-Dioxygenase, domain 1"/>
    <property type="match status" value="1"/>
</dbReference>
<reference evidence="2 5" key="2">
    <citation type="submission" date="2020-12" db="EMBL/GenBank/DDBJ databases">
        <title>FDA dAtabase for Regulatory Grade micrObial Sequences (FDA-ARGOS): Supporting development and validation of Infectious Disease Dx tests.</title>
        <authorList>
            <person name="Sproer C."/>
            <person name="Gronow S."/>
            <person name="Severitt S."/>
            <person name="Schroder I."/>
            <person name="Tallon L."/>
            <person name="Sadzewicz L."/>
            <person name="Zhao X."/>
            <person name="Boylan J."/>
            <person name="Ott S."/>
            <person name="Bowen H."/>
            <person name="Vavikolanu K."/>
            <person name="Mehta A."/>
            <person name="Aluvathingal J."/>
            <person name="Nadendla S."/>
            <person name="Lowell S."/>
            <person name="Myers T."/>
            <person name="Yan Y."/>
            <person name="Sichtig H."/>
        </authorList>
    </citation>
    <scope>NUCLEOTIDE SEQUENCE [LARGE SCALE GENOMIC DNA]</scope>
    <source>
        <strain evidence="2 5">FDAARGOS_907</strain>
    </source>
</reference>
<dbReference type="EMBL" id="CP065673">
    <property type="protein sequence ID" value="QPS21394.1"/>
    <property type="molecule type" value="Genomic_DNA"/>
</dbReference>
<evidence type="ECO:0000259" key="1">
    <source>
        <dbReference type="PROSITE" id="PS51819"/>
    </source>
</evidence>
<organism evidence="3 4">
    <name type="scientific">Serratia plymuthica</name>
    <dbReference type="NCBI Taxonomy" id="82996"/>
    <lineage>
        <taxon>Bacteria</taxon>
        <taxon>Pseudomonadati</taxon>
        <taxon>Pseudomonadota</taxon>
        <taxon>Gammaproteobacteria</taxon>
        <taxon>Enterobacterales</taxon>
        <taxon>Yersiniaceae</taxon>
        <taxon>Serratia</taxon>
    </lineage>
</organism>
<dbReference type="InterPro" id="IPR037523">
    <property type="entry name" value="VOC_core"/>
</dbReference>
<accession>A0A2X4UD89</accession>
<protein>
    <submittedName>
        <fullName evidence="2">VOC family protein</fullName>
    </submittedName>
</protein>
<reference evidence="3 4" key="1">
    <citation type="submission" date="2018-06" db="EMBL/GenBank/DDBJ databases">
        <authorList>
            <consortium name="Pathogen Informatics"/>
            <person name="Doyle S."/>
        </authorList>
    </citation>
    <scope>NUCLEOTIDE SEQUENCE [LARGE SCALE GENOMIC DNA]</scope>
    <source>
        <strain evidence="3 4">NCTC12961</strain>
    </source>
</reference>
<dbReference type="CDD" id="cd06587">
    <property type="entry name" value="VOC"/>
    <property type="match status" value="1"/>
</dbReference>
<dbReference type="STRING" id="82996.ADP72_01345"/>